<reference evidence="3 4" key="1">
    <citation type="submission" date="2019-03" db="EMBL/GenBank/DDBJ databases">
        <title>The complete genome sequence of Swingsia_sp. F3b2 LMG30590(T).</title>
        <authorList>
            <person name="Chua K.-O."/>
            <person name="Chan K.-G."/>
            <person name="See-Too W.-S."/>
        </authorList>
    </citation>
    <scope>NUCLEOTIDE SEQUENCE [LARGE SCALE GENOMIC DNA]</scope>
    <source>
        <strain evidence="3 4">F3b2</strain>
    </source>
</reference>
<evidence type="ECO:0000259" key="2">
    <source>
        <dbReference type="Pfam" id="PF08241"/>
    </source>
</evidence>
<feature type="region of interest" description="Disordered" evidence="1">
    <location>
        <begin position="1"/>
        <end position="29"/>
    </location>
</feature>
<dbReference type="GO" id="GO:0008757">
    <property type="term" value="F:S-adenosylmethionine-dependent methyltransferase activity"/>
    <property type="evidence" value="ECO:0007669"/>
    <property type="project" value="InterPro"/>
</dbReference>
<dbReference type="PANTHER" id="PTHR43036">
    <property type="entry name" value="OSJNBB0011N17.9 PROTEIN"/>
    <property type="match status" value="1"/>
</dbReference>
<dbReference type="OrthoDB" id="939937at2"/>
<keyword evidence="4" id="KW-1185">Reference proteome</keyword>
<evidence type="ECO:0000313" key="4">
    <source>
        <dbReference type="Proteomes" id="UP000318709"/>
    </source>
</evidence>
<name>A0A4Y6UAZ3_9PROT</name>
<feature type="compositionally biased region" description="Low complexity" evidence="1">
    <location>
        <begin position="1"/>
        <end position="17"/>
    </location>
</feature>
<sequence length="236" mass="25269">MEKNTATTGSASAPPTADDGTSQPGGQLNLPAKAFTQASAEPDSAFFASHDPAQLLDLGARTAITALYRTSMPCGGNTLDLMCGADSHLPEDASFQRFSGLDACPELLKRNQALDEGFTQDLNTNWKLPFDDDSQDGVLLCNGLPYLTKPVEVMEEVQRVLKPGAPFIVTFTDRFFPQKAVAIWQALEPAGRVALTKGAMAQAGLVDIDKGEVNPPEDLPGWQDRVHAIIGRAPRC</sequence>
<dbReference type="AlphaFoldDB" id="A0A4Y6UAZ3"/>
<feature type="domain" description="Methyltransferase type 11" evidence="2">
    <location>
        <begin position="79"/>
        <end position="168"/>
    </location>
</feature>
<evidence type="ECO:0000256" key="1">
    <source>
        <dbReference type="SAM" id="MobiDB-lite"/>
    </source>
</evidence>
<dbReference type="PANTHER" id="PTHR43036:SF2">
    <property type="entry name" value="OS04G0481300 PROTEIN"/>
    <property type="match status" value="1"/>
</dbReference>
<dbReference type="SUPFAM" id="SSF53335">
    <property type="entry name" value="S-adenosyl-L-methionine-dependent methyltransferases"/>
    <property type="match status" value="1"/>
</dbReference>
<dbReference type="Pfam" id="PF08241">
    <property type="entry name" value="Methyltransf_11"/>
    <property type="match status" value="1"/>
</dbReference>
<evidence type="ECO:0000313" key="3">
    <source>
        <dbReference type="EMBL" id="QDH13627.1"/>
    </source>
</evidence>
<dbReference type="Proteomes" id="UP000318709">
    <property type="component" value="Chromosome"/>
</dbReference>
<dbReference type="InterPro" id="IPR013216">
    <property type="entry name" value="Methyltransf_11"/>
</dbReference>
<proteinExistence type="predicted"/>
<accession>A0A4Y6UAZ3</accession>
<gene>
    <name evidence="3" type="ORF">E3E12_04830</name>
</gene>
<dbReference type="KEGG" id="swf:E3E12_04830"/>
<keyword evidence="3" id="KW-0808">Transferase</keyword>
<organism evidence="3 4">
    <name type="scientific">Formicincola oecophyllae</name>
    <dbReference type="NCBI Taxonomy" id="2558361"/>
    <lineage>
        <taxon>Bacteria</taxon>
        <taxon>Pseudomonadati</taxon>
        <taxon>Pseudomonadota</taxon>
        <taxon>Alphaproteobacteria</taxon>
        <taxon>Acetobacterales</taxon>
        <taxon>Acetobacteraceae</taxon>
        <taxon>Formicincola</taxon>
    </lineage>
</organism>
<keyword evidence="3" id="KW-0489">Methyltransferase</keyword>
<dbReference type="InterPro" id="IPR029063">
    <property type="entry name" value="SAM-dependent_MTases_sf"/>
</dbReference>
<dbReference type="RefSeq" id="WP_141443335.1">
    <property type="nucleotide sequence ID" value="NZ_CP038231.1"/>
</dbReference>
<dbReference type="Gene3D" id="3.40.50.150">
    <property type="entry name" value="Vaccinia Virus protein VP39"/>
    <property type="match status" value="1"/>
</dbReference>
<dbReference type="EMBL" id="CP038231">
    <property type="protein sequence ID" value="QDH13627.1"/>
    <property type="molecule type" value="Genomic_DNA"/>
</dbReference>
<dbReference type="GO" id="GO:0032259">
    <property type="term" value="P:methylation"/>
    <property type="evidence" value="ECO:0007669"/>
    <property type="project" value="UniProtKB-KW"/>
</dbReference>
<protein>
    <submittedName>
        <fullName evidence="3">Class I SAM-dependent methyltransferase</fullName>
    </submittedName>
</protein>